<accession>A0A1M4ZV17</accession>
<dbReference type="AlphaFoldDB" id="A0A1M4ZV17"/>
<evidence type="ECO:0000256" key="4">
    <source>
        <dbReference type="ARBA" id="ARBA00022801"/>
    </source>
</evidence>
<dbReference type="UniPathway" id="UPA00848">
    <property type="reaction ID" value="UER00151"/>
</dbReference>
<dbReference type="STRING" id="1123404.SAMN02745784_03209"/>
<keyword evidence="5" id="KW-0342">GTP-binding</keyword>
<evidence type="ECO:0000256" key="2">
    <source>
        <dbReference type="ARBA" id="ARBA00005080"/>
    </source>
</evidence>
<keyword evidence="5" id="KW-0547">Nucleotide-binding</keyword>
<dbReference type="EC" id="3.5.4.16" evidence="5"/>
<dbReference type="Proteomes" id="UP000184114">
    <property type="component" value="Unassembled WGS sequence"/>
</dbReference>
<dbReference type="HAMAP" id="MF_00223">
    <property type="entry name" value="FolE"/>
    <property type="match status" value="1"/>
</dbReference>
<dbReference type="GO" id="GO:0005737">
    <property type="term" value="C:cytoplasm"/>
    <property type="evidence" value="ECO:0007669"/>
    <property type="project" value="TreeGrafter"/>
</dbReference>
<dbReference type="InterPro" id="IPR043133">
    <property type="entry name" value="GTP-CH-I_C/QueF"/>
</dbReference>
<comment type="similarity">
    <text evidence="5">Belongs to the GTP cyclohydrolase I family.</text>
</comment>
<keyword evidence="4 5" id="KW-0378">Hydrolase</keyword>
<reference evidence="8" key="1">
    <citation type="submission" date="2016-11" db="EMBL/GenBank/DDBJ databases">
        <authorList>
            <person name="Varghese N."/>
            <person name="Submissions S."/>
        </authorList>
    </citation>
    <scope>NUCLEOTIDE SEQUENCE [LARGE SCALE GENOMIC DNA]</scope>
    <source>
        <strain evidence="8">DSM 18095</strain>
    </source>
</reference>
<dbReference type="GO" id="GO:0003934">
    <property type="term" value="F:GTP cyclohydrolase I activity"/>
    <property type="evidence" value="ECO:0007669"/>
    <property type="project" value="UniProtKB-UniRule"/>
</dbReference>
<evidence type="ECO:0000313" key="7">
    <source>
        <dbReference type="EMBL" id="SHF21844.1"/>
    </source>
</evidence>
<keyword evidence="5" id="KW-0479">Metal-binding</keyword>
<keyword evidence="3 5" id="KW-0554">One-carbon metabolism</keyword>
<evidence type="ECO:0000256" key="1">
    <source>
        <dbReference type="ARBA" id="ARBA00001052"/>
    </source>
</evidence>
<keyword evidence="8" id="KW-1185">Reference proteome</keyword>
<evidence type="ECO:0000256" key="5">
    <source>
        <dbReference type="HAMAP-Rule" id="MF_00223"/>
    </source>
</evidence>
<dbReference type="GO" id="GO:0006730">
    <property type="term" value="P:one-carbon metabolic process"/>
    <property type="evidence" value="ECO:0007669"/>
    <property type="project" value="UniProtKB-UniRule"/>
</dbReference>
<dbReference type="InterPro" id="IPR018234">
    <property type="entry name" value="GTP_CycHdrlase_I_CS"/>
</dbReference>
<organism evidence="7 8">
    <name type="scientific">Tissierella praeacuta DSM 18095</name>
    <dbReference type="NCBI Taxonomy" id="1123404"/>
    <lineage>
        <taxon>Bacteria</taxon>
        <taxon>Bacillati</taxon>
        <taxon>Bacillota</taxon>
        <taxon>Tissierellia</taxon>
        <taxon>Tissierellales</taxon>
        <taxon>Tissierellaceae</taxon>
        <taxon>Tissierella</taxon>
    </lineage>
</organism>
<dbReference type="FunFam" id="1.10.286.10:FF:000001">
    <property type="entry name" value="GTP cyclohydrolase 1"/>
    <property type="match status" value="1"/>
</dbReference>
<dbReference type="NCBIfam" id="NF006826">
    <property type="entry name" value="PRK09347.1-3"/>
    <property type="match status" value="1"/>
</dbReference>
<dbReference type="InterPro" id="IPR001474">
    <property type="entry name" value="GTP_CycHdrlase_I"/>
</dbReference>
<dbReference type="GeneID" id="90995517"/>
<dbReference type="GO" id="GO:0005525">
    <property type="term" value="F:GTP binding"/>
    <property type="evidence" value="ECO:0007669"/>
    <property type="project" value="UniProtKB-KW"/>
</dbReference>
<protein>
    <recommendedName>
        <fullName evidence="5">GTP cyclohydrolase 1</fullName>
        <ecNumber evidence="5">3.5.4.16</ecNumber>
    </recommendedName>
    <alternativeName>
        <fullName evidence="5">GTP cyclohydrolase I</fullName>
        <shortName evidence="5">GTP-CH-I</shortName>
    </alternativeName>
</protein>
<dbReference type="SUPFAM" id="SSF55620">
    <property type="entry name" value="Tetrahydrobiopterin biosynthesis enzymes-like"/>
    <property type="match status" value="1"/>
</dbReference>
<feature type="binding site" evidence="5">
    <location>
        <position position="79"/>
    </location>
    <ligand>
        <name>Zn(2+)</name>
        <dbReference type="ChEBI" id="CHEBI:29105"/>
    </ligand>
</feature>
<feature type="domain" description="GTP cyclohydrolase I" evidence="6">
    <location>
        <begin position="8"/>
        <end position="183"/>
    </location>
</feature>
<dbReference type="GO" id="GO:0006729">
    <property type="term" value="P:tetrahydrobiopterin biosynthetic process"/>
    <property type="evidence" value="ECO:0007669"/>
    <property type="project" value="TreeGrafter"/>
</dbReference>
<dbReference type="Gene3D" id="1.10.286.10">
    <property type="match status" value="1"/>
</dbReference>
<feature type="binding site" evidence="5">
    <location>
        <position position="147"/>
    </location>
    <ligand>
        <name>Zn(2+)</name>
        <dbReference type="ChEBI" id="CHEBI:29105"/>
    </ligand>
</feature>
<dbReference type="InterPro" id="IPR043134">
    <property type="entry name" value="GTP-CH-I_N"/>
</dbReference>
<gene>
    <name evidence="5" type="primary">folE</name>
    <name evidence="7" type="ORF">SAMN02745784_03209</name>
</gene>
<proteinExistence type="inferred from homology"/>
<comment type="catalytic activity">
    <reaction evidence="1 5">
        <text>GTP + H2O = 7,8-dihydroneopterin 3'-triphosphate + formate + H(+)</text>
        <dbReference type="Rhea" id="RHEA:17473"/>
        <dbReference type="ChEBI" id="CHEBI:15377"/>
        <dbReference type="ChEBI" id="CHEBI:15378"/>
        <dbReference type="ChEBI" id="CHEBI:15740"/>
        <dbReference type="ChEBI" id="CHEBI:37565"/>
        <dbReference type="ChEBI" id="CHEBI:58462"/>
        <dbReference type="EC" id="3.5.4.16"/>
    </reaction>
</comment>
<evidence type="ECO:0000313" key="8">
    <source>
        <dbReference type="Proteomes" id="UP000184114"/>
    </source>
</evidence>
<dbReference type="NCBIfam" id="NF006825">
    <property type="entry name" value="PRK09347.1-2"/>
    <property type="match status" value="1"/>
</dbReference>
<feature type="binding site" evidence="5">
    <location>
        <position position="76"/>
    </location>
    <ligand>
        <name>Zn(2+)</name>
        <dbReference type="ChEBI" id="CHEBI:29105"/>
    </ligand>
</feature>
<evidence type="ECO:0000259" key="6">
    <source>
        <dbReference type="Pfam" id="PF01227"/>
    </source>
</evidence>
<dbReference type="Gene3D" id="3.30.1130.10">
    <property type="match status" value="1"/>
</dbReference>
<dbReference type="FunFam" id="3.30.1130.10:FF:000001">
    <property type="entry name" value="GTP cyclohydrolase 1"/>
    <property type="match status" value="1"/>
</dbReference>
<sequence>MVNIEKTESAIRMLLEAIGENPNREGLIDTPKRVAKMYNEIVGGYQEDASVHLSKTFKCEDAELVLEKGIVFHSICEHHLLPFYGKVHIAYIPNEKVVGLSKLCRAVEVYARRLQIQEQLCKQIANAIYESLNAKGVMVIIEAEHTCMTMRGIKKYGSKTVTISTCGILREDILKQKYILEMVRE</sequence>
<dbReference type="NCBIfam" id="TIGR00063">
    <property type="entry name" value="folE"/>
    <property type="match status" value="1"/>
</dbReference>
<dbReference type="EMBL" id="FQTY01000033">
    <property type="protein sequence ID" value="SHF21844.1"/>
    <property type="molecule type" value="Genomic_DNA"/>
</dbReference>
<keyword evidence="5" id="KW-0862">Zinc</keyword>
<dbReference type="PANTHER" id="PTHR11109">
    <property type="entry name" value="GTP CYCLOHYDROLASE I"/>
    <property type="match status" value="1"/>
</dbReference>
<dbReference type="PANTHER" id="PTHR11109:SF7">
    <property type="entry name" value="GTP CYCLOHYDROLASE 1"/>
    <property type="match status" value="1"/>
</dbReference>
<dbReference type="PROSITE" id="PS00859">
    <property type="entry name" value="GTP_CYCLOHYDROL_1_1"/>
    <property type="match status" value="1"/>
</dbReference>
<dbReference type="Pfam" id="PF01227">
    <property type="entry name" value="GTP_cyclohydroI"/>
    <property type="match status" value="1"/>
</dbReference>
<evidence type="ECO:0000256" key="3">
    <source>
        <dbReference type="ARBA" id="ARBA00022563"/>
    </source>
</evidence>
<dbReference type="GO" id="GO:0046654">
    <property type="term" value="P:tetrahydrofolate biosynthetic process"/>
    <property type="evidence" value="ECO:0007669"/>
    <property type="project" value="UniProtKB-UniRule"/>
</dbReference>
<comment type="pathway">
    <text evidence="2 5">Cofactor biosynthesis; 7,8-dihydroneopterin triphosphate biosynthesis; 7,8-dihydroneopterin triphosphate from GTP: step 1/1.</text>
</comment>
<dbReference type="GO" id="GO:0008270">
    <property type="term" value="F:zinc ion binding"/>
    <property type="evidence" value="ECO:0007669"/>
    <property type="project" value="UniProtKB-UniRule"/>
</dbReference>
<dbReference type="RefSeq" id="WP_072978122.1">
    <property type="nucleotide sequence ID" value="NZ_FQTY01000033.1"/>
</dbReference>
<comment type="subunit">
    <text evidence="5">Homopolymer.</text>
</comment>
<name>A0A1M4ZV17_9FIRM</name>
<dbReference type="InterPro" id="IPR020602">
    <property type="entry name" value="GTP_CycHdrlase_I_dom"/>
</dbReference>